<proteinExistence type="predicted"/>
<dbReference type="Proteomes" id="UP000199063">
    <property type="component" value="Unassembled WGS sequence"/>
</dbReference>
<dbReference type="RefSeq" id="WP_093657136.1">
    <property type="nucleotide sequence ID" value="NZ_FNHI01000014.1"/>
</dbReference>
<evidence type="ECO:0000313" key="3">
    <source>
        <dbReference type="Proteomes" id="UP000199063"/>
    </source>
</evidence>
<gene>
    <name evidence="2" type="ORF">SAMN05444921_11488</name>
</gene>
<reference evidence="3" key="1">
    <citation type="submission" date="2016-10" db="EMBL/GenBank/DDBJ databases">
        <authorList>
            <person name="Varghese N."/>
            <person name="Submissions S."/>
        </authorList>
    </citation>
    <scope>NUCLEOTIDE SEQUENCE [LARGE SCALE GENOMIC DNA]</scope>
    <source>
        <strain evidence="3">CGMCC 4.7042</strain>
    </source>
</reference>
<feature type="region of interest" description="Disordered" evidence="1">
    <location>
        <begin position="1"/>
        <end position="23"/>
    </location>
</feature>
<keyword evidence="3" id="KW-1185">Reference proteome</keyword>
<evidence type="ECO:0000313" key="2">
    <source>
        <dbReference type="EMBL" id="SDM85626.1"/>
    </source>
</evidence>
<dbReference type="AlphaFoldDB" id="A0A1G9WN76"/>
<dbReference type="GeneID" id="40831503"/>
<accession>A0A1G9WN76</accession>
<sequence length="267" mass="27966">MSELIEITTNAVTDPTAPVGSEANPIPIRVPQPAPDPADVAMANLPIAADHHLAEFSRNADFSANLDPATRQLVNEASSALRRTIGIADVAAAQADGYLRDDTMFPAGRERLARETTDKAQSDIAAAFEEADVRLEVAQASLYEAARPTMPNGEAGTARQDAVMILDGARSGGPSALVDAVRQLARRDDAVGALVAGPWLSDYMAARGVDGDLRPAVVNAVRAAVIDTAARSGDRKRSAAGRTSQALTSVQKARAAASTYTRLKLGR</sequence>
<evidence type="ECO:0000256" key="1">
    <source>
        <dbReference type="SAM" id="MobiDB-lite"/>
    </source>
</evidence>
<dbReference type="EMBL" id="FNHI01000014">
    <property type="protein sequence ID" value="SDM85626.1"/>
    <property type="molecule type" value="Genomic_DNA"/>
</dbReference>
<organism evidence="2 3">
    <name type="scientific">Streptomyces wuyuanensis</name>
    <dbReference type="NCBI Taxonomy" id="1196353"/>
    <lineage>
        <taxon>Bacteria</taxon>
        <taxon>Bacillati</taxon>
        <taxon>Actinomycetota</taxon>
        <taxon>Actinomycetes</taxon>
        <taxon>Kitasatosporales</taxon>
        <taxon>Streptomycetaceae</taxon>
        <taxon>Streptomyces</taxon>
    </lineage>
</organism>
<dbReference type="OrthoDB" id="9847127at2"/>
<name>A0A1G9WN76_9ACTN</name>
<dbReference type="STRING" id="1196353.SAMN05444921_11488"/>
<protein>
    <submittedName>
        <fullName evidence="2">Uncharacterized protein</fullName>
    </submittedName>
</protein>